<dbReference type="Proteomes" id="UP000002035">
    <property type="component" value="Unassembled WGS sequence"/>
</dbReference>
<dbReference type="AlphaFoldDB" id="C5FI31"/>
<protein>
    <recommendedName>
        <fullName evidence="4">Aminoglycoside phosphotransferase domain-containing protein</fullName>
    </recommendedName>
</protein>
<dbReference type="InterPro" id="IPR011009">
    <property type="entry name" value="Kinase-like_dom_sf"/>
</dbReference>
<proteinExistence type="predicted"/>
<dbReference type="RefSeq" id="XP_002848896.1">
    <property type="nucleotide sequence ID" value="XM_002848850.1"/>
</dbReference>
<sequence length="175" mass="19776">MAVGNRPTISTQALPPAESATFLESAFFSRNGPGAELPSPANVREQGTVQDPTLKGRNFGFQPVRYEHLSLIVKYGRAPQVTVAEGQLLWALRRVLPTVPVPEVYGWTHDNGQGFIYMELVKGVTLEQRWEFLDRTLKDCWNNRILNFILHSFSSCKTLTTAEPIYCSEKTVYRE</sequence>
<reference evidence="3" key="1">
    <citation type="journal article" date="2012" name="MBio">
        <title>Comparative genome analysis of Trichophyton rubrum and related dermatophytes reveals candidate genes involved in infection.</title>
        <authorList>
            <person name="Martinez D.A."/>
            <person name="Oliver B.G."/>
            <person name="Graeser Y."/>
            <person name="Goldberg J.M."/>
            <person name="Li W."/>
            <person name="Martinez-Rossi N.M."/>
            <person name="Monod M."/>
            <person name="Shelest E."/>
            <person name="Barton R.C."/>
            <person name="Birch E."/>
            <person name="Brakhage A.A."/>
            <person name="Chen Z."/>
            <person name="Gurr S.J."/>
            <person name="Heiman D."/>
            <person name="Heitman J."/>
            <person name="Kosti I."/>
            <person name="Rossi A."/>
            <person name="Saif S."/>
            <person name="Samalova M."/>
            <person name="Saunders C.W."/>
            <person name="Shea T."/>
            <person name="Summerbell R.C."/>
            <person name="Xu J."/>
            <person name="Young S."/>
            <person name="Zeng Q."/>
            <person name="Birren B.W."/>
            <person name="Cuomo C.A."/>
            <person name="White T.C."/>
        </authorList>
    </citation>
    <scope>NUCLEOTIDE SEQUENCE [LARGE SCALE GENOMIC DNA]</scope>
    <source>
        <strain evidence="3">ATCC MYA-4605 / CBS 113480</strain>
    </source>
</reference>
<feature type="region of interest" description="Disordered" evidence="1">
    <location>
        <begin position="34"/>
        <end position="55"/>
    </location>
</feature>
<dbReference type="STRING" id="554155.C5FI31"/>
<dbReference type="GeneID" id="9223153"/>
<dbReference type="eggNOG" id="ENOG502RYS9">
    <property type="taxonomic scope" value="Eukaryota"/>
</dbReference>
<dbReference type="EMBL" id="DS995702">
    <property type="protein sequence ID" value="EEQ29011.1"/>
    <property type="molecule type" value="Genomic_DNA"/>
</dbReference>
<evidence type="ECO:0008006" key="4">
    <source>
        <dbReference type="Google" id="ProtNLM"/>
    </source>
</evidence>
<dbReference type="OrthoDB" id="2906425at2759"/>
<evidence type="ECO:0000256" key="1">
    <source>
        <dbReference type="SAM" id="MobiDB-lite"/>
    </source>
</evidence>
<dbReference type="OMA" id="LMETNSH"/>
<evidence type="ECO:0000313" key="2">
    <source>
        <dbReference type="EMBL" id="EEQ29011.1"/>
    </source>
</evidence>
<name>C5FI31_ARTOC</name>
<evidence type="ECO:0000313" key="3">
    <source>
        <dbReference type="Proteomes" id="UP000002035"/>
    </source>
</evidence>
<organism evidence="2 3">
    <name type="scientific">Arthroderma otae (strain ATCC MYA-4605 / CBS 113480)</name>
    <name type="common">Microsporum canis</name>
    <dbReference type="NCBI Taxonomy" id="554155"/>
    <lineage>
        <taxon>Eukaryota</taxon>
        <taxon>Fungi</taxon>
        <taxon>Dikarya</taxon>
        <taxon>Ascomycota</taxon>
        <taxon>Pezizomycotina</taxon>
        <taxon>Eurotiomycetes</taxon>
        <taxon>Eurotiomycetidae</taxon>
        <taxon>Onygenales</taxon>
        <taxon>Arthrodermataceae</taxon>
        <taxon>Microsporum</taxon>
    </lineage>
</organism>
<gene>
    <name evidence="2" type="ORF">MCYG_01830</name>
</gene>
<keyword evidence="3" id="KW-1185">Reference proteome</keyword>
<dbReference type="SUPFAM" id="SSF56112">
    <property type="entry name" value="Protein kinase-like (PK-like)"/>
    <property type="match status" value="1"/>
</dbReference>
<dbReference type="VEuPathDB" id="FungiDB:MCYG_01830"/>
<accession>C5FI31</accession>
<dbReference type="HOGENOM" id="CLU_1532164_0_0_1"/>